<organism evidence="2 3">
    <name type="scientific">Enterobacter agglomerans</name>
    <name type="common">Erwinia herbicola</name>
    <name type="synonym">Pantoea agglomerans</name>
    <dbReference type="NCBI Taxonomy" id="549"/>
    <lineage>
        <taxon>Bacteria</taxon>
        <taxon>Pseudomonadati</taxon>
        <taxon>Pseudomonadota</taxon>
        <taxon>Gammaproteobacteria</taxon>
        <taxon>Enterobacterales</taxon>
        <taxon>Erwiniaceae</taxon>
        <taxon>Pantoea</taxon>
        <taxon>Pantoea agglomerans group</taxon>
    </lineage>
</organism>
<sequence length="111" mass="12775">MKNNAVCYYVPDSKDYQPVFISINLRNKSFKERQFTENPNLRIIDGQLCISPSFYHFPDTSKAPFIVEVVLQSKSKSNHPRSFVTGFEMINGKARDVSLTTREYHVPATAR</sequence>
<name>A0A7X2MIK9_ENTAG</name>
<reference evidence="2 3" key="1">
    <citation type="submission" date="2019-11" db="EMBL/GenBank/DDBJ databases">
        <title>Draft Genome Sequence of Plant Growth-Promoting Rhizosphere-Associated Bacteria.</title>
        <authorList>
            <person name="Vasilyev I.Y."/>
            <person name="Radchenko V."/>
            <person name="Ilnitskaya E.V."/>
        </authorList>
    </citation>
    <scope>NUCLEOTIDE SEQUENCE [LARGE SCALE GENOMIC DNA]</scope>
    <source>
        <strain evidence="2 3">VRA_MhP_f</strain>
    </source>
</reference>
<dbReference type="Pfam" id="PF24295">
    <property type="entry name" value="DUF7480"/>
    <property type="match status" value="1"/>
</dbReference>
<proteinExistence type="predicted"/>
<evidence type="ECO:0000313" key="2">
    <source>
        <dbReference type="EMBL" id="MSE13865.1"/>
    </source>
</evidence>
<dbReference type="AlphaFoldDB" id="A0A7X2MIK9"/>
<dbReference type="Proteomes" id="UP000461948">
    <property type="component" value="Unassembled WGS sequence"/>
</dbReference>
<comment type="caution">
    <text evidence="2">The sequence shown here is derived from an EMBL/GenBank/DDBJ whole genome shotgun (WGS) entry which is preliminary data.</text>
</comment>
<feature type="domain" description="DUF7480" evidence="1">
    <location>
        <begin position="1"/>
        <end position="91"/>
    </location>
</feature>
<dbReference type="InterPro" id="IPR055903">
    <property type="entry name" value="DUF7480"/>
</dbReference>
<dbReference type="NCBIfam" id="NF045617">
    <property type="entry name" value="mostly_LP"/>
    <property type="match status" value="1"/>
</dbReference>
<dbReference type="EMBL" id="WKLC01000020">
    <property type="protein sequence ID" value="MSE13865.1"/>
    <property type="molecule type" value="Genomic_DNA"/>
</dbReference>
<gene>
    <name evidence="2" type="ORF">GKC49_01465</name>
</gene>
<evidence type="ECO:0000259" key="1">
    <source>
        <dbReference type="Pfam" id="PF24295"/>
    </source>
</evidence>
<protein>
    <recommendedName>
        <fullName evidence="1">DUF7480 domain-containing protein</fullName>
    </recommendedName>
</protein>
<accession>A0A7X2MIK9</accession>
<evidence type="ECO:0000313" key="3">
    <source>
        <dbReference type="Proteomes" id="UP000461948"/>
    </source>
</evidence>
<dbReference type="InterPro" id="IPR054657">
    <property type="entry name" value="T6SS_periplasmic_put"/>
</dbReference>